<sequence>MNLRRIHKLTKSSVSLFKITIAFESTVVSTDLSPYEYMEAVKQGTVTPKQFKV</sequence>
<gene>
    <name evidence="1" type="ORF">ACFPYJ_14950</name>
</gene>
<comment type="caution">
    <text evidence="1">The sequence shown here is derived from an EMBL/GenBank/DDBJ whole genome shotgun (WGS) entry which is preliminary data.</text>
</comment>
<dbReference type="Proteomes" id="UP001596047">
    <property type="component" value="Unassembled WGS sequence"/>
</dbReference>
<accession>A0ABW0W1V7</accession>
<dbReference type="RefSeq" id="WP_379188955.1">
    <property type="nucleotide sequence ID" value="NZ_JBHSOW010000052.1"/>
</dbReference>
<reference evidence="2" key="1">
    <citation type="journal article" date="2019" name="Int. J. Syst. Evol. Microbiol.">
        <title>The Global Catalogue of Microorganisms (GCM) 10K type strain sequencing project: providing services to taxonomists for standard genome sequencing and annotation.</title>
        <authorList>
            <consortium name="The Broad Institute Genomics Platform"/>
            <consortium name="The Broad Institute Genome Sequencing Center for Infectious Disease"/>
            <person name="Wu L."/>
            <person name="Ma J."/>
        </authorList>
    </citation>
    <scope>NUCLEOTIDE SEQUENCE [LARGE SCALE GENOMIC DNA]</scope>
    <source>
        <strain evidence="2">CGMCC 1.3240</strain>
    </source>
</reference>
<proteinExistence type="predicted"/>
<dbReference type="EMBL" id="JBHSOW010000052">
    <property type="protein sequence ID" value="MFC5650401.1"/>
    <property type="molecule type" value="Genomic_DNA"/>
</dbReference>
<name>A0ABW0W1V7_9BACL</name>
<evidence type="ECO:0000313" key="2">
    <source>
        <dbReference type="Proteomes" id="UP001596047"/>
    </source>
</evidence>
<protein>
    <submittedName>
        <fullName evidence="1">Uncharacterized protein</fullName>
    </submittedName>
</protein>
<organism evidence="1 2">
    <name type="scientific">Paenibacillus solisilvae</name>
    <dbReference type="NCBI Taxonomy" id="2486751"/>
    <lineage>
        <taxon>Bacteria</taxon>
        <taxon>Bacillati</taxon>
        <taxon>Bacillota</taxon>
        <taxon>Bacilli</taxon>
        <taxon>Bacillales</taxon>
        <taxon>Paenibacillaceae</taxon>
        <taxon>Paenibacillus</taxon>
    </lineage>
</organism>
<keyword evidence="2" id="KW-1185">Reference proteome</keyword>
<evidence type="ECO:0000313" key="1">
    <source>
        <dbReference type="EMBL" id="MFC5650401.1"/>
    </source>
</evidence>